<dbReference type="EMBL" id="CP058910">
    <property type="protein sequence ID" value="QLH78127.1"/>
    <property type="molecule type" value="Genomic_DNA"/>
</dbReference>
<feature type="compositionally biased region" description="Basic and acidic residues" evidence="5">
    <location>
        <begin position="8"/>
        <end position="23"/>
    </location>
</feature>
<dbReference type="CDD" id="cd06089">
    <property type="entry name" value="KOW_RPL26"/>
    <property type="match status" value="1"/>
</dbReference>
<dbReference type="OrthoDB" id="10899at2157"/>
<dbReference type="AlphaFoldDB" id="A0A7D5SR02"/>
<dbReference type="Gene3D" id="2.30.30.30">
    <property type="match status" value="1"/>
</dbReference>
<dbReference type="KEGG" id="hrr:HZS55_12790"/>
<dbReference type="GO" id="GO:0003735">
    <property type="term" value="F:structural constituent of ribosome"/>
    <property type="evidence" value="ECO:0007669"/>
    <property type="project" value="UniProtKB-UniRule"/>
</dbReference>
<dbReference type="GO" id="GO:0019843">
    <property type="term" value="F:rRNA binding"/>
    <property type="evidence" value="ECO:0007669"/>
    <property type="project" value="UniProtKB-UniRule"/>
</dbReference>
<dbReference type="GO" id="GO:0006412">
    <property type="term" value="P:translation"/>
    <property type="evidence" value="ECO:0007669"/>
    <property type="project" value="UniProtKB-UniRule"/>
</dbReference>
<evidence type="ECO:0000313" key="7">
    <source>
        <dbReference type="EMBL" id="QLH78127.1"/>
    </source>
</evidence>
<keyword evidence="8" id="KW-1185">Reference proteome</keyword>
<dbReference type="SUPFAM" id="SSF50104">
    <property type="entry name" value="Translation proteins SH3-like domain"/>
    <property type="match status" value="1"/>
</dbReference>
<keyword evidence="2 4" id="KW-0689">Ribosomal protein</keyword>
<keyword evidence="4" id="KW-0699">rRNA-binding</keyword>
<feature type="domain" description="KOW" evidence="6">
    <location>
        <begin position="42"/>
        <end position="69"/>
    </location>
</feature>
<keyword evidence="3 4" id="KW-0687">Ribonucleoprotein</keyword>
<dbReference type="NCBIfam" id="TIGR01080">
    <property type="entry name" value="rplX_A_E"/>
    <property type="match status" value="1"/>
</dbReference>
<dbReference type="InterPro" id="IPR005824">
    <property type="entry name" value="KOW"/>
</dbReference>
<dbReference type="GeneID" id="56078755"/>
<evidence type="ECO:0000259" key="6">
    <source>
        <dbReference type="SMART" id="SM00739"/>
    </source>
</evidence>
<organism evidence="7 8">
    <name type="scientific">Halosimplex rubrum</name>
    <dbReference type="NCBI Taxonomy" id="869889"/>
    <lineage>
        <taxon>Archaea</taxon>
        <taxon>Methanobacteriati</taxon>
        <taxon>Methanobacteriota</taxon>
        <taxon>Stenosarchaea group</taxon>
        <taxon>Halobacteria</taxon>
        <taxon>Halobacteriales</taxon>
        <taxon>Haloarculaceae</taxon>
        <taxon>Halosimplex</taxon>
    </lineage>
</organism>
<dbReference type="PANTHER" id="PTHR11143">
    <property type="entry name" value="60S RIBOSOMAL PROTEIN L26 FAMILY MEMBER"/>
    <property type="match status" value="1"/>
</dbReference>
<name>A0A7D5SR02_9EURY</name>
<protein>
    <recommendedName>
        <fullName evidence="4">Large ribosomal subunit protein uL24</fullName>
    </recommendedName>
</protein>
<dbReference type="InterPro" id="IPR008991">
    <property type="entry name" value="Translation_prot_SH3-like_sf"/>
</dbReference>
<dbReference type="Pfam" id="PF00467">
    <property type="entry name" value="KOW"/>
    <property type="match status" value="1"/>
</dbReference>
<evidence type="ECO:0000256" key="5">
    <source>
        <dbReference type="SAM" id="MobiDB-lite"/>
    </source>
</evidence>
<dbReference type="SMART" id="SM00739">
    <property type="entry name" value="KOW"/>
    <property type="match status" value="1"/>
</dbReference>
<comment type="function">
    <text evidence="4">Located at the polypeptide exit tunnel on the outside of the subunit.</text>
</comment>
<dbReference type="HAMAP" id="MF_01326_A">
    <property type="entry name" value="Ribosomal_uL24_A"/>
    <property type="match status" value="1"/>
</dbReference>
<dbReference type="Pfam" id="PF16906">
    <property type="entry name" value="Ribosomal_L26"/>
    <property type="match status" value="1"/>
</dbReference>
<proteinExistence type="inferred from homology"/>
<evidence type="ECO:0000256" key="4">
    <source>
        <dbReference type="HAMAP-Rule" id="MF_01326"/>
    </source>
</evidence>
<reference evidence="7 8" key="1">
    <citation type="submission" date="2020-07" db="EMBL/GenBank/DDBJ databases">
        <title>Halosimplex pelagicum sp. nov. and Halosimplex rubrum sp. nov., isolated from salted brown alga Laminaria, and emended description of the genus Halosimplex.</title>
        <authorList>
            <person name="Cui H."/>
        </authorList>
    </citation>
    <scope>NUCLEOTIDE SEQUENCE [LARGE SCALE GENOMIC DNA]</scope>
    <source>
        <strain evidence="7 8">R27</strain>
    </source>
</reference>
<dbReference type="InterPro" id="IPR005825">
    <property type="entry name" value="Ribosomal_uL24_CS"/>
</dbReference>
<accession>A0A7D5SR02</accession>
<sequence length="120" mass="13472">MSKQPRKQRNDDAAAPLHERHEKVRATLADDLRDEYGQRNVRVNEGDTVEVLRGDFAGETGEVVDVDLSETAVRVEDVTVEAADGEEVPRPVDASNLRVTDLTLEDDRRQERLESEEDSA</sequence>
<comment type="function">
    <text evidence="4">One of two assembly initiator proteins, it binds directly to the 5'-end of the 23S rRNA, where it nucleates assembly of the 50S subunit.</text>
</comment>
<dbReference type="RefSeq" id="WP_179908049.1">
    <property type="nucleotide sequence ID" value="NZ_CP058910.1"/>
</dbReference>
<dbReference type="InterPro" id="IPR014722">
    <property type="entry name" value="Rib_uL2_dom2"/>
</dbReference>
<dbReference type="InterPro" id="IPR005756">
    <property type="entry name" value="Ribosomal_uL24_euk/arc"/>
</dbReference>
<evidence type="ECO:0000256" key="3">
    <source>
        <dbReference type="ARBA" id="ARBA00023274"/>
    </source>
</evidence>
<dbReference type="GO" id="GO:0015934">
    <property type="term" value="C:large ribosomal subunit"/>
    <property type="evidence" value="ECO:0007669"/>
    <property type="project" value="UniProtKB-UniRule"/>
</dbReference>
<evidence type="ECO:0000256" key="2">
    <source>
        <dbReference type="ARBA" id="ARBA00022980"/>
    </source>
</evidence>
<dbReference type="Proteomes" id="UP000509667">
    <property type="component" value="Chromosome"/>
</dbReference>
<evidence type="ECO:0000256" key="1">
    <source>
        <dbReference type="ARBA" id="ARBA00010618"/>
    </source>
</evidence>
<gene>
    <name evidence="4" type="primary">rpl24</name>
    <name evidence="7" type="ORF">HZS55_12790</name>
</gene>
<evidence type="ECO:0000313" key="8">
    <source>
        <dbReference type="Proteomes" id="UP000509667"/>
    </source>
</evidence>
<dbReference type="PROSITE" id="PS01108">
    <property type="entry name" value="RIBOSOMAL_L24"/>
    <property type="match status" value="1"/>
</dbReference>
<comment type="similarity">
    <text evidence="1 4">Belongs to the universal ribosomal protein uL24 family.</text>
</comment>
<feature type="region of interest" description="Disordered" evidence="5">
    <location>
        <begin position="1"/>
        <end position="23"/>
    </location>
</feature>
<comment type="subunit">
    <text evidence="4">Part of the 50S ribosomal subunit.</text>
</comment>
<dbReference type="InterPro" id="IPR041988">
    <property type="entry name" value="Ribosomal_uL24_KOW"/>
</dbReference>
<keyword evidence="4" id="KW-0694">RNA-binding</keyword>